<name>A0A914CT38_9BILA</name>
<feature type="transmembrane region" description="Helical" evidence="1">
    <location>
        <begin position="60"/>
        <end position="80"/>
    </location>
</feature>
<dbReference type="AlphaFoldDB" id="A0A914CT38"/>
<dbReference type="Proteomes" id="UP000887540">
    <property type="component" value="Unplaced"/>
</dbReference>
<evidence type="ECO:0000256" key="1">
    <source>
        <dbReference type="SAM" id="Phobius"/>
    </source>
</evidence>
<evidence type="ECO:0000313" key="3">
    <source>
        <dbReference type="WBParaSite" id="ACRNAN_scaffold1396.g6442.t1"/>
    </source>
</evidence>
<feature type="transmembrane region" description="Helical" evidence="1">
    <location>
        <begin position="24"/>
        <end position="48"/>
    </location>
</feature>
<keyword evidence="1" id="KW-0812">Transmembrane</keyword>
<keyword evidence="1" id="KW-1133">Transmembrane helix</keyword>
<accession>A0A914CT38</accession>
<evidence type="ECO:0000313" key="2">
    <source>
        <dbReference type="Proteomes" id="UP000887540"/>
    </source>
</evidence>
<reference evidence="3" key="1">
    <citation type="submission" date="2022-11" db="UniProtKB">
        <authorList>
            <consortium name="WormBaseParasite"/>
        </authorList>
    </citation>
    <scope>IDENTIFICATION</scope>
</reference>
<keyword evidence="2" id="KW-1185">Reference proteome</keyword>
<feature type="transmembrane region" description="Helical" evidence="1">
    <location>
        <begin position="95"/>
        <end position="111"/>
    </location>
</feature>
<organism evidence="2 3">
    <name type="scientific">Acrobeloides nanus</name>
    <dbReference type="NCBI Taxonomy" id="290746"/>
    <lineage>
        <taxon>Eukaryota</taxon>
        <taxon>Metazoa</taxon>
        <taxon>Ecdysozoa</taxon>
        <taxon>Nematoda</taxon>
        <taxon>Chromadorea</taxon>
        <taxon>Rhabditida</taxon>
        <taxon>Tylenchina</taxon>
        <taxon>Cephalobomorpha</taxon>
        <taxon>Cephaloboidea</taxon>
        <taxon>Cephalobidae</taxon>
        <taxon>Acrobeloides</taxon>
    </lineage>
</organism>
<keyword evidence="1" id="KW-0472">Membrane</keyword>
<sequence>MAYSNISNNSSNIEVSNSPGVNRLFMISCLLSFPPIEISLQLVLAYIIYFKHKQKYKSQFFNILSLVIIAATYWCTYLIFEGLCQLFGQCPGPELLNIIMTPVAVYMHRVFQMNISRKKMA</sequence>
<protein>
    <submittedName>
        <fullName evidence="3">Uncharacterized protein</fullName>
    </submittedName>
</protein>
<dbReference type="WBParaSite" id="ACRNAN_scaffold1396.g6442.t1">
    <property type="protein sequence ID" value="ACRNAN_scaffold1396.g6442.t1"/>
    <property type="gene ID" value="ACRNAN_scaffold1396.g6442"/>
</dbReference>
<proteinExistence type="predicted"/>